<accession>A0A9X0A4H6</accession>
<comment type="caution">
    <text evidence="1">The sequence shown here is derived from an EMBL/GenBank/DDBJ whole genome shotgun (WGS) entry which is preliminary data.</text>
</comment>
<name>A0A9X0A4H6_9CNID</name>
<reference evidence="1" key="1">
    <citation type="submission" date="2023-01" db="EMBL/GenBank/DDBJ databases">
        <title>Genome assembly of the deep-sea coral Lophelia pertusa.</title>
        <authorList>
            <person name="Herrera S."/>
            <person name="Cordes E."/>
        </authorList>
    </citation>
    <scope>NUCLEOTIDE SEQUENCE</scope>
    <source>
        <strain evidence="1">USNM1676648</strain>
        <tissue evidence="1">Polyp</tissue>
    </source>
</reference>
<evidence type="ECO:0000313" key="2">
    <source>
        <dbReference type="Proteomes" id="UP001163046"/>
    </source>
</evidence>
<keyword evidence="2" id="KW-1185">Reference proteome</keyword>
<dbReference type="AlphaFoldDB" id="A0A9X0A4H6"/>
<dbReference type="EMBL" id="MU825406">
    <property type="protein sequence ID" value="KAJ7391449.1"/>
    <property type="molecule type" value="Genomic_DNA"/>
</dbReference>
<dbReference type="Proteomes" id="UP001163046">
    <property type="component" value="Unassembled WGS sequence"/>
</dbReference>
<sequence>MSQFTSLRQKLTYRSTWCLKPKSKKILQKLSKLQNESSVHFVLGEVTVHPTNHRSTHPTFSPRTHALVHLVIVVEDSIATVAICLTTSSAIVLRKHRKTTRLVISTEVKKCVAYGTTTSSRHAPFRTSPADMIANTSATLSLQLVNAYSFHLTLAVVTLCNLEQAQYIHSSRPELNYKKLDKHIPVQKANTSTSLKAVAVQEVPIMWLPDKETVHVALVVPNMSWPLLFGENHLAATQALSDHSNKTVTFRHPAMNFTISCDNEPASNNPQAAVTCLLTGEPNATAEHSSTTSQSDTSFTHLGSNKQDFINLQDPTLKVIHKYLSVGSNKPALCDLSSRSQNATYMYHALASDFYWRGMGKAAKRWLARRLEACKHLKMHGLAAHCLYLSLEGDPSGGAYNLVLDKDTYERFNSEQGILIGR</sequence>
<proteinExistence type="predicted"/>
<gene>
    <name evidence="1" type="ORF">OS493_018496</name>
</gene>
<protein>
    <submittedName>
        <fullName evidence="1">Uncharacterized protein</fullName>
    </submittedName>
</protein>
<dbReference type="OrthoDB" id="6010665at2759"/>
<organism evidence="1 2">
    <name type="scientific">Desmophyllum pertusum</name>
    <dbReference type="NCBI Taxonomy" id="174260"/>
    <lineage>
        <taxon>Eukaryota</taxon>
        <taxon>Metazoa</taxon>
        <taxon>Cnidaria</taxon>
        <taxon>Anthozoa</taxon>
        <taxon>Hexacorallia</taxon>
        <taxon>Scleractinia</taxon>
        <taxon>Caryophylliina</taxon>
        <taxon>Caryophylliidae</taxon>
        <taxon>Desmophyllum</taxon>
    </lineage>
</organism>
<evidence type="ECO:0000313" key="1">
    <source>
        <dbReference type="EMBL" id="KAJ7391449.1"/>
    </source>
</evidence>